<dbReference type="STRING" id="7234.B4HCP3"/>
<name>B4HCP3_DROPE</name>
<dbReference type="SUPFAM" id="SSF53098">
    <property type="entry name" value="Ribonuclease H-like"/>
    <property type="match status" value="1"/>
</dbReference>
<dbReference type="PhylomeDB" id="B4HCP3"/>
<dbReference type="Proteomes" id="UP000008744">
    <property type="component" value="Unassembled WGS sequence"/>
</dbReference>
<dbReference type="PANTHER" id="PTHR47331">
    <property type="entry name" value="PHD-TYPE DOMAIN-CONTAINING PROTEIN"/>
    <property type="match status" value="1"/>
</dbReference>
<dbReference type="OMA" id="RIIATHA"/>
<dbReference type="OrthoDB" id="8061911at2759"/>
<dbReference type="InterPro" id="IPR040676">
    <property type="entry name" value="DUF5641"/>
</dbReference>
<protein>
    <submittedName>
        <fullName evidence="2">GL22643</fullName>
    </submittedName>
</protein>
<keyword evidence="3" id="KW-1185">Reference proteome</keyword>
<evidence type="ECO:0000259" key="1">
    <source>
        <dbReference type="Pfam" id="PF18701"/>
    </source>
</evidence>
<proteinExistence type="predicted"/>
<dbReference type="PANTHER" id="PTHR47331:SF5">
    <property type="entry name" value="RIBONUCLEASE H"/>
    <property type="match status" value="1"/>
</dbReference>
<sequence length="336" mass="37497">MLTFEQMRTLLAQVSAVVNSRPLCYTPDTEVNYLSPAHFLIGRPFTTIPEADLGHITVGRLGYWQSIQSMYQGFWKQWHQEYLTTLQQRPRFVGRRGCPQRVNCDNATNFVGASRHFSELRRKIEAEADAIREFASRSGCEFAFIPPRAPHTGGLWEAGVKSAKGLLLRAVGSALLTAEELETVLVGIEAVLNSRPLGPLSPDPSDGDALTPGHLLTGGPLIAPPAPRTPDQEGLSCLKRWRLVSSARQMFWQRWSREYVLGLQIRCKWHQEEPNIKEGDLVIVAEDNLPPQHWLLGRVVGTTAGQDGRVRVVDLRTSSGATFRRPIHKLALLPIV</sequence>
<accession>B4HCP3</accession>
<dbReference type="EMBL" id="CH479377">
    <property type="protein sequence ID" value="EDW27944.1"/>
    <property type="molecule type" value="Genomic_DNA"/>
</dbReference>
<feature type="domain" description="DUF5641" evidence="1">
    <location>
        <begin position="64"/>
        <end position="92"/>
    </location>
</feature>
<reference evidence="2 3" key="1">
    <citation type="journal article" date="2007" name="Nature">
        <title>Evolution of genes and genomes on the Drosophila phylogeny.</title>
        <authorList>
            <consortium name="Drosophila 12 Genomes Consortium"/>
            <person name="Clark A.G."/>
            <person name="Eisen M.B."/>
            <person name="Smith D.R."/>
            <person name="Bergman C.M."/>
            <person name="Oliver B."/>
            <person name="Markow T.A."/>
            <person name="Kaufman T.C."/>
            <person name="Kellis M."/>
            <person name="Gelbart W."/>
            <person name="Iyer V.N."/>
            <person name="Pollard D.A."/>
            <person name="Sackton T.B."/>
            <person name="Larracuente A.M."/>
            <person name="Singh N.D."/>
            <person name="Abad J.P."/>
            <person name="Abt D.N."/>
            <person name="Adryan B."/>
            <person name="Aguade M."/>
            <person name="Akashi H."/>
            <person name="Anderson W.W."/>
            <person name="Aquadro C.F."/>
            <person name="Ardell D.H."/>
            <person name="Arguello R."/>
            <person name="Artieri C.G."/>
            <person name="Barbash D.A."/>
            <person name="Barker D."/>
            <person name="Barsanti P."/>
            <person name="Batterham P."/>
            <person name="Batzoglou S."/>
            <person name="Begun D."/>
            <person name="Bhutkar A."/>
            <person name="Blanco E."/>
            <person name="Bosak S.A."/>
            <person name="Bradley R.K."/>
            <person name="Brand A.D."/>
            <person name="Brent M.R."/>
            <person name="Brooks A.N."/>
            <person name="Brown R.H."/>
            <person name="Butlin R.K."/>
            <person name="Caggese C."/>
            <person name="Calvi B.R."/>
            <person name="Bernardo de Carvalho A."/>
            <person name="Caspi A."/>
            <person name="Castrezana S."/>
            <person name="Celniker S.E."/>
            <person name="Chang J.L."/>
            <person name="Chapple C."/>
            <person name="Chatterji S."/>
            <person name="Chinwalla A."/>
            <person name="Civetta A."/>
            <person name="Clifton S.W."/>
            <person name="Comeron J.M."/>
            <person name="Costello J.C."/>
            <person name="Coyne J.A."/>
            <person name="Daub J."/>
            <person name="David R.G."/>
            <person name="Delcher A.L."/>
            <person name="Delehaunty K."/>
            <person name="Do C.B."/>
            <person name="Ebling H."/>
            <person name="Edwards K."/>
            <person name="Eickbush T."/>
            <person name="Evans J.D."/>
            <person name="Filipski A."/>
            <person name="Findeiss S."/>
            <person name="Freyhult E."/>
            <person name="Fulton L."/>
            <person name="Fulton R."/>
            <person name="Garcia A.C."/>
            <person name="Gardiner A."/>
            <person name="Garfield D.A."/>
            <person name="Garvin B.E."/>
            <person name="Gibson G."/>
            <person name="Gilbert D."/>
            <person name="Gnerre S."/>
            <person name="Godfrey J."/>
            <person name="Good R."/>
            <person name="Gotea V."/>
            <person name="Gravely B."/>
            <person name="Greenberg A.J."/>
            <person name="Griffiths-Jones S."/>
            <person name="Gross S."/>
            <person name="Guigo R."/>
            <person name="Gustafson E.A."/>
            <person name="Haerty W."/>
            <person name="Hahn M.W."/>
            <person name="Halligan D.L."/>
            <person name="Halpern A.L."/>
            <person name="Halter G.M."/>
            <person name="Han M.V."/>
            <person name="Heger A."/>
            <person name="Hillier L."/>
            <person name="Hinrichs A.S."/>
            <person name="Holmes I."/>
            <person name="Hoskins R.A."/>
            <person name="Hubisz M.J."/>
            <person name="Hultmark D."/>
            <person name="Huntley M.A."/>
            <person name="Jaffe D.B."/>
            <person name="Jagadeeshan S."/>
            <person name="Jeck W.R."/>
            <person name="Johnson J."/>
            <person name="Jones C.D."/>
            <person name="Jordan W.C."/>
            <person name="Karpen G.H."/>
            <person name="Kataoka E."/>
            <person name="Keightley P.D."/>
            <person name="Kheradpour P."/>
            <person name="Kirkness E.F."/>
            <person name="Koerich L.B."/>
            <person name="Kristiansen K."/>
            <person name="Kudrna D."/>
            <person name="Kulathinal R.J."/>
            <person name="Kumar S."/>
            <person name="Kwok R."/>
            <person name="Lander E."/>
            <person name="Langley C.H."/>
            <person name="Lapoint R."/>
            <person name="Lazzaro B.P."/>
            <person name="Lee S.J."/>
            <person name="Levesque L."/>
            <person name="Li R."/>
            <person name="Lin C.F."/>
            <person name="Lin M.F."/>
            <person name="Lindblad-Toh K."/>
            <person name="Llopart A."/>
            <person name="Long M."/>
            <person name="Low L."/>
            <person name="Lozovsky E."/>
            <person name="Lu J."/>
            <person name="Luo M."/>
            <person name="Machado C.A."/>
            <person name="Makalowski W."/>
            <person name="Marzo M."/>
            <person name="Matsuda M."/>
            <person name="Matzkin L."/>
            <person name="McAllister B."/>
            <person name="McBride C.S."/>
            <person name="McKernan B."/>
            <person name="McKernan K."/>
            <person name="Mendez-Lago M."/>
            <person name="Minx P."/>
            <person name="Mollenhauer M.U."/>
            <person name="Montooth K."/>
            <person name="Mount S.M."/>
            <person name="Mu X."/>
            <person name="Myers E."/>
            <person name="Negre B."/>
            <person name="Newfeld S."/>
            <person name="Nielsen R."/>
            <person name="Noor M.A."/>
            <person name="O'Grady P."/>
            <person name="Pachter L."/>
            <person name="Papaceit M."/>
            <person name="Parisi M.J."/>
            <person name="Parisi M."/>
            <person name="Parts L."/>
            <person name="Pedersen J.S."/>
            <person name="Pesole G."/>
            <person name="Phillippy A.M."/>
            <person name="Ponting C.P."/>
            <person name="Pop M."/>
            <person name="Porcelli D."/>
            <person name="Powell J.R."/>
            <person name="Prohaska S."/>
            <person name="Pruitt K."/>
            <person name="Puig M."/>
            <person name="Quesneville H."/>
            <person name="Ram K.R."/>
            <person name="Rand D."/>
            <person name="Rasmussen M.D."/>
            <person name="Reed L.K."/>
            <person name="Reenan R."/>
            <person name="Reily A."/>
            <person name="Remington K.A."/>
            <person name="Rieger T.T."/>
            <person name="Ritchie M.G."/>
            <person name="Robin C."/>
            <person name="Rogers Y.H."/>
            <person name="Rohde C."/>
            <person name="Rozas J."/>
            <person name="Rubenfield M.J."/>
            <person name="Ruiz A."/>
            <person name="Russo S."/>
            <person name="Salzberg S.L."/>
            <person name="Sanchez-Gracia A."/>
            <person name="Saranga D.J."/>
            <person name="Sato H."/>
            <person name="Schaeffer S.W."/>
            <person name="Schatz M.C."/>
            <person name="Schlenke T."/>
            <person name="Schwartz R."/>
            <person name="Segarra C."/>
            <person name="Singh R.S."/>
            <person name="Sirot L."/>
            <person name="Sirota M."/>
            <person name="Sisneros N.B."/>
            <person name="Smith C.D."/>
            <person name="Smith T.F."/>
            <person name="Spieth J."/>
            <person name="Stage D.E."/>
            <person name="Stark A."/>
            <person name="Stephan W."/>
            <person name="Strausberg R.L."/>
            <person name="Strempel S."/>
            <person name="Sturgill D."/>
            <person name="Sutton G."/>
            <person name="Sutton G.G."/>
            <person name="Tao W."/>
            <person name="Teichmann S."/>
            <person name="Tobari Y.N."/>
            <person name="Tomimura Y."/>
            <person name="Tsolas J.M."/>
            <person name="Valente V.L."/>
            <person name="Venter E."/>
            <person name="Venter J.C."/>
            <person name="Vicario S."/>
            <person name="Vieira F.G."/>
            <person name="Vilella A.J."/>
            <person name="Villasante A."/>
            <person name="Walenz B."/>
            <person name="Wang J."/>
            <person name="Wasserman M."/>
            <person name="Watts T."/>
            <person name="Wilson D."/>
            <person name="Wilson R.K."/>
            <person name="Wing R.A."/>
            <person name="Wolfner M.F."/>
            <person name="Wong A."/>
            <person name="Wong G.K."/>
            <person name="Wu C.I."/>
            <person name="Wu G."/>
            <person name="Yamamoto D."/>
            <person name="Yang H.P."/>
            <person name="Yang S.P."/>
            <person name="Yorke J.A."/>
            <person name="Yoshida K."/>
            <person name="Zdobnov E."/>
            <person name="Zhang P."/>
            <person name="Zhang Y."/>
            <person name="Zimin A.V."/>
            <person name="Baldwin J."/>
            <person name="Abdouelleil A."/>
            <person name="Abdulkadir J."/>
            <person name="Abebe A."/>
            <person name="Abera B."/>
            <person name="Abreu J."/>
            <person name="Acer S.C."/>
            <person name="Aftuck L."/>
            <person name="Alexander A."/>
            <person name="An P."/>
            <person name="Anderson E."/>
            <person name="Anderson S."/>
            <person name="Arachi H."/>
            <person name="Azer M."/>
            <person name="Bachantsang P."/>
            <person name="Barry A."/>
            <person name="Bayul T."/>
            <person name="Berlin A."/>
            <person name="Bessette D."/>
            <person name="Bloom T."/>
            <person name="Blye J."/>
            <person name="Boguslavskiy L."/>
            <person name="Bonnet C."/>
            <person name="Boukhgalter B."/>
            <person name="Bourzgui I."/>
            <person name="Brown A."/>
            <person name="Cahill P."/>
            <person name="Channer S."/>
            <person name="Cheshatsang Y."/>
            <person name="Chuda L."/>
            <person name="Citroen M."/>
            <person name="Collymore A."/>
            <person name="Cooke P."/>
            <person name="Costello M."/>
            <person name="D'Aco K."/>
            <person name="Daza R."/>
            <person name="De Haan G."/>
            <person name="DeGray S."/>
            <person name="DeMaso C."/>
            <person name="Dhargay N."/>
            <person name="Dooley K."/>
            <person name="Dooley E."/>
            <person name="Doricent M."/>
            <person name="Dorje P."/>
            <person name="Dorjee K."/>
            <person name="Dupes A."/>
            <person name="Elong R."/>
            <person name="Falk J."/>
            <person name="Farina A."/>
            <person name="Faro S."/>
            <person name="Ferguson D."/>
            <person name="Fisher S."/>
            <person name="Foley C.D."/>
            <person name="Franke A."/>
            <person name="Friedrich D."/>
            <person name="Gadbois L."/>
            <person name="Gearin G."/>
            <person name="Gearin C.R."/>
            <person name="Giannoukos G."/>
            <person name="Goode T."/>
            <person name="Graham J."/>
            <person name="Grandbois E."/>
            <person name="Grewal S."/>
            <person name="Gyaltsen K."/>
            <person name="Hafez N."/>
            <person name="Hagos B."/>
            <person name="Hall J."/>
            <person name="Henson C."/>
            <person name="Hollinger A."/>
            <person name="Honan T."/>
            <person name="Huard M.D."/>
            <person name="Hughes L."/>
            <person name="Hurhula B."/>
            <person name="Husby M.E."/>
            <person name="Kamat A."/>
            <person name="Kanga B."/>
            <person name="Kashin S."/>
            <person name="Khazanovich D."/>
            <person name="Kisner P."/>
            <person name="Lance K."/>
            <person name="Lara M."/>
            <person name="Lee W."/>
            <person name="Lennon N."/>
            <person name="Letendre F."/>
            <person name="LeVine R."/>
            <person name="Lipovsky A."/>
            <person name="Liu X."/>
            <person name="Liu J."/>
            <person name="Liu S."/>
            <person name="Lokyitsang T."/>
            <person name="Lokyitsang Y."/>
            <person name="Lubonja R."/>
            <person name="Lui A."/>
            <person name="MacDonald P."/>
            <person name="Magnisalis V."/>
            <person name="Maru K."/>
            <person name="Matthews C."/>
            <person name="McCusker W."/>
            <person name="McDonough S."/>
            <person name="Mehta T."/>
            <person name="Meldrim J."/>
            <person name="Meneus L."/>
            <person name="Mihai O."/>
            <person name="Mihalev A."/>
            <person name="Mihova T."/>
            <person name="Mittelman R."/>
            <person name="Mlenga V."/>
            <person name="Montmayeur A."/>
            <person name="Mulrain L."/>
            <person name="Navidi A."/>
            <person name="Naylor J."/>
            <person name="Negash T."/>
            <person name="Nguyen T."/>
            <person name="Nguyen N."/>
            <person name="Nicol R."/>
            <person name="Norbu C."/>
            <person name="Norbu N."/>
            <person name="Novod N."/>
            <person name="O'Neill B."/>
            <person name="Osman S."/>
            <person name="Markiewicz E."/>
            <person name="Oyono O.L."/>
            <person name="Patti C."/>
            <person name="Phunkhang P."/>
            <person name="Pierre F."/>
            <person name="Priest M."/>
            <person name="Raghuraman S."/>
            <person name="Rege F."/>
            <person name="Reyes R."/>
            <person name="Rise C."/>
            <person name="Rogov P."/>
            <person name="Ross K."/>
            <person name="Ryan E."/>
            <person name="Settipalli S."/>
            <person name="Shea T."/>
            <person name="Sherpa N."/>
            <person name="Shi L."/>
            <person name="Shih D."/>
            <person name="Sparrow T."/>
            <person name="Spaulding J."/>
            <person name="Stalker J."/>
            <person name="Stange-Thomann N."/>
            <person name="Stavropoulos S."/>
            <person name="Stone C."/>
            <person name="Strader C."/>
            <person name="Tesfaye S."/>
            <person name="Thomson T."/>
            <person name="Thoulutsang Y."/>
            <person name="Thoulutsang D."/>
            <person name="Topham K."/>
            <person name="Topping I."/>
            <person name="Tsamla T."/>
            <person name="Vassiliev H."/>
            <person name="Vo A."/>
            <person name="Wangchuk T."/>
            <person name="Wangdi T."/>
            <person name="Weiand M."/>
            <person name="Wilkinson J."/>
            <person name="Wilson A."/>
            <person name="Yadav S."/>
            <person name="Young G."/>
            <person name="Yu Q."/>
            <person name="Zembek L."/>
            <person name="Zhong D."/>
            <person name="Zimmer A."/>
            <person name="Zwirko Z."/>
            <person name="Jaffe D.B."/>
            <person name="Alvarez P."/>
            <person name="Brockman W."/>
            <person name="Butler J."/>
            <person name="Chin C."/>
            <person name="Gnerre S."/>
            <person name="Grabherr M."/>
            <person name="Kleber M."/>
            <person name="Mauceli E."/>
            <person name="MacCallum I."/>
        </authorList>
    </citation>
    <scope>NUCLEOTIDE SEQUENCE [LARGE SCALE GENOMIC DNA]</scope>
    <source>
        <strain evidence="3">MSH-3 / Tucson 14011-0111.49</strain>
    </source>
</reference>
<dbReference type="GO" id="GO:0003676">
    <property type="term" value="F:nucleic acid binding"/>
    <property type="evidence" value="ECO:0007669"/>
    <property type="project" value="InterPro"/>
</dbReference>
<dbReference type="Pfam" id="PF18701">
    <property type="entry name" value="DUF5641"/>
    <property type="match status" value="2"/>
</dbReference>
<evidence type="ECO:0000313" key="2">
    <source>
        <dbReference type="EMBL" id="EDW27944.1"/>
    </source>
</evidence>
<dbReference type="eggNOG" id="KOG0017">
    <property type="taxonomic scope" value="Eukaryota"/>
</dbReference>
<dbReference type="HOGENOM" id="CLU_000526_2_0_1"/>
<feature type="domain" description="DUF5641" evidence="1">
    <location>
        <begin position="239"/>
        <end position="333"/>
    </location>
</feature>
<organism evidence="3">
    <name type="scientific">Drosophila persimilis</name>
    <name type="common">Fruit fly</name>
    <dbReference type="NCBI Taxonomy" id="7234"/>
    <lineage>
        <taxon>Eukaryota</taxon>
        <taxon>Metazoa</taxon>
        <taxon>Ecdysozoa</taxon>
        <taxon>Arthropoda</taxon>
        <taxon>Hexapoda</taxon>
        <taxon>Insecta</taxon>
        <taxon>Pterygota</taxon>
        <taxon>Neoptera</taxon>
        <taxon>Endopterygota</taxon>
        <taxon>Diptera</taxon>
        <taxon>Brachycera</taxon>
        <taxon>Muscomorpha</taxon>
        <taxon>Ephydroidea</taxon>
        <taxon>Drosophilidae</taxon>
        <taxon>Drosophila</taxon>
        <taxon>Sophophora</taxon>
    </lineage>
</organism>
<dbReference type="Gene3D" id="3.30.420.10">
    <property type="entry name" value="Ribonuclease H-like superfamily/Ribonuclease H"/>
    <property type="match status" value="1"/>
</dbReference>
<dbReference type="AlphaFoldDB" id="B4HCP3"/>
<dbReference type="InterPro" id="IPR012337">
    <property type="entry name" value="RNaseH-like_sf"/>
</dbReference>
<evidence type="ECO:0000313" key="3">
    <source>
        <dbReference type="Proteomes" id="UP000008744"/>
    </source>
</evidence>
<dbReference type="InterPro" id="IPR036397">
    <property type="entry name" value="RNaseH_sf"/>
</dbReference>
<gene>
    <name evidence="2" type="primary">Dper\GL22643</name>
    <name evidence="2" type="ORF">Dper_GL22643</name>
</gene>